<dbReference type="InterPro" id="IPR011079">
    <property type="entry name" value="Ala_racemase_C"/>
</dbReference>
<dbReference type="HAMAP" id="MF_01201">
    <property type="entry name" value="Ala_racemase"/>
    <property type="match status" value="1"/>
</dbReference>
<evidence type="ECO:0000256" key="5">
    <source>
        <dbReference type="ARBA" id="ARBA00013089"/>
    </source>
</evidence>
<reference evidence="14 16" key="3">
    <citation type="submission" date="2018-06" db="EMBL/GenBank/DDBJ databases">
        <authorList>
            <consortium name="Pathogen Informatics"/>
            <person name="Doyle S."/>
        </authorList>
    </citation>
    <scope>NUCLEOTIDE SEQUENCE [LARGE SCALE GENOMIC DNA]</scope>
    <source>
        <strain evidence="14 16">NCTC11327</strain>
    </source>
</reference>
<dbReference type="GeneID" id="29384035"/>
<comment type="similarity">
    <text evidence="4 9">Belongs to the alanine racemase family.</text>
</comment>
<organism evidence="14 16">
    <name type="scientific">Vibrio fluvialis</name>
    <dbReference type="NCBI Taxonomy" id="676"/>
    <lineage>
        <taxon>Bacteria</taxon>
        <taxon>Pseudomonadati</taxon>
        <taxon>Pseudomonadota</taxon>
        <taxon>Gammaproteobacteria</taxon>
        <taxon>Vibrionales</taxon>
        <taxon>Vibrionaceae</taxon>
        <taxon>Vibrio</taxon>
    </lineage>
</organism>
<dbReference type="EMBL" id="UHIP01000002">
    <property type="protein sequence ID" value="SUQ27686.1"/>
    <property type="molecule type" value="Genomic_DNA"/>
</dbReference>
<dbReference type="PROSITE" id="PS00395">
    <property type="entry name" value="ALANINE_RACEMASE"/>
    <property type="match status" value="1"/>
</dbReference>
<dbReference type="Proteomes" id="UP000254626">
    <property type="component" value="Unassembled WGS sequence"/>
</dbReference>
<dbReference type="EMBL" id="CP014034">
    <property type="protein sequence ID" value="AMF92799.1"/>
    <property type="molecule type" value="Genomic_DNA"/>
</dbReference>
<dbReference type="GO" id="GO:0005829">
    <property type="term" value="C:cytosol"/>
    <property type="evidence" value="ECO:0007669"/>
    <property type="project" value="TreeGrafter"/>
</dbReference>
<evidence type="ECO:0000256" key="2">
    <source>
        <dbReference type="ARBA" id="ARBA00001933"/>
    </source>
</evidence>
<dbReference type="InterPro" id="IPR020622">
    <property type="entry name" value="Ala_racemase_pyridoxalP-BS"/>
</dbReference>
<reference evidence="15" key="1">
    <citation type="submission" date="2015-12" db="EMBL/GenBank/DDBJ databases">
        <title>FDA dAtabase for Regulatory Grade micrObial Sequences (FDA-ARGOS): Supporting development and validation of Infectious Disease Dx tests.</title>
        <authorList>
            <person name="Hoffmann M."/>
            <person name="Allard M."/>
            <person name="Evans P."/>
            <person name="Brown E."/>
            <person name="Tallon L.J."/>
            <person name="Sadzewicz L."/>
            <person name="Sengamalay N."/>
            <person name="Ott S."/>
            <person name="Godinez A."/>
            <person name="Nagaraj S."/>
            <person name="Vyas G."/>
            <person name="Aluvathingal J."/>
            <person name="Nadendla S."/>
            <person name="Geyer C."/>
            <person name="Sichtig H."/>
        </authorList>
    </citation>
    <scope>NUCLEOTIDE SEQUENCE [LARGE SCALE GENOMIC DNA]</scope>
    <source>
        <strain evidence="15">ATCC 33809</strain>
    </source>
</reference>
<comment type="pathway">
    <text evidence="8 9">Amino-acid biosynthesis; D-alanine biosynthesis; D-alanine from L-alanine: step 1/1.</text>
</comment>
<evidence type="ECO:0000256" key="7">
    <source>
        <dbReference type="ARBA" id="ARBA00023235"/>
    </source>
</evidence>
<comment type="cofactor">
    <cofactor evidence="2 9 10">
        <name>pyridoxal 5'-phosphate</name>
        <dbReference type="ChEBI" id="CHEBI:597326"/>
    </cofactor>
</comment>
<evidence type="ECO:0000256" key="1">
    <source>
        <dbReference type="ARBA" id="ARBA00000316"/>
    </source>
</evidence>
<gene>
    <name evidence="14" type="primary">alr_3</name>
    <name evidence="13" type="synonym">alr</name>
    <name evidence="13" type="ORF">AL536_04830</name>
    <name evidence="14" type="ORF">NCTC11327_04582</name>
</gene>
<comment type="pathway">
    <text evidence="3">Cell wall biogenesis; peptidoglycan biosynthesis.</text>
</comment>
<dbReference type="Gene3D" id="3.20.20.10">
    <property type="entry name" value="Alanine racemase"/>
    <property type="match status" value="1"/>
</dbReference>
<evidence type="ECO:0000256" key="3">
    <source>
        <dbReference type="ARBA" id="ARBA00004752"/>
    </source>
</evidence>
<evidence type="ECO:0000259" key="12">
    <source>
        <dbReference type="SMART" id="SM01005"/>
    </source>
</evidence>
<keyword evidence="6 9" id="KW-0663">Pyridoxal phosphate</keyword>
<dbReference type="InterPro" id="IPR001608">
    <property type="entry name" value="Ala_racemase_N"/>
</dbReference>
<dbReference type="Pfam" id="PF00842">
    <property type="entry name" value="Ala_racemase_C"/>
    <property type="match status" value="1"/>
</dbReference>
<dbReference type="InterPro" id="IPR009006">
    <property type="entry name" value="Ala_racemase/Decarboxylase_C"/>
</dbReference>
<keyword evidence="15" id="KW-1185">Reference proteome</keyword>
<dbReference type="Pfam" id="PF01168">
    <property type="entry name" value="Ala_racemase_N"/>
    <property type="match status" value="1"/>
</dbReference>
<evidence type="ECO:0000313" key="13">
    <source>
        <dbReference type="EMBL" id="AMF92799.1"/>
    </source>
</evidence>
<accession>A0AAX2LWF0</accession>
<evidence type="ECO:0000313" key="16">
    <source>
        <dbReference type="Proteomes" id="UP000254626"/>
    </source>
</evidence>
<dbReference type="Proteomes" id="UP000057088">
    <property type="component" value="Chromosome 1"/>
</dbReference>
<keyword evidence="7 9" id="KW-0413">Isomerase</keyword>
<dbReference type="InterPro" id="IPR000821">
    <property type="entry name" value="Ala_racemase"/>
</dbReference>
<comment type="catalytic activity">
    <reaction evidence="1 9">
        <text>L-alanine = D-alanine</text>
        <dbReference type="Rhea" id="RHEA:20249"/>
        <dbReference type="ChEBI" id="CHEBI:57416"/>
        <dbReference type="ChEBI" id="CHEBI:57972"/>
        <dbReference type="EC" id="5.1.1.1"/>
    </reaction>
</comment>
<dbReference type="NCBIfam" id="TIGR00492">
    <property type="entry name" value="alr"/>
    <property type="match status" value="1"/>
</dbReference>
<feature type="binding site" evidence="9 11">
    <location>
        <position position="302"/>
    </location>
    <ligand>
        <name>substrate</name>
    </ligand>
</feature>
<dbReference type="RefSeq" id="WP_061055763.1">
    <property type="nucleotide sequence ID" value="NZ_AP028129.1"/>
</dbReference>
<proteinExistence type="inferred from homology"/>
<dbReference type="KEGG" id="vfl:AL536_04830"/>
<dbReference type="AlphaFoldDB" id="A0AAX2LWF0"/>
<dbReference type="FunFam" id="2.40.37.10:FF:000002">
    <property type="entry name" value="Alanine racemase"/>
    <property type="match status" value="1"/>
</dbReference>
<dbReference type="CDD" id="cd06827">
    <property type="entry name" value="PLPDE_III_AR_proteobact"/>
    <property type="match status" value="1"/>
</dbReference>
<feature type="modified residue" description="N6-(pyridoxal phosphate)lysine" evidence="9 10">
    <location>
        <position position="34"/>
    </location>
</feature>
<feature type="active site" description="Proton acceptor; specific for L-alanine" evidence="9">
    <location>
        <position position="254"/>
    </location>
</feature>
<feature type="domain" description="Alanine racemase C-terminal" evidence="12">
    <location>
        <begin position="233"/>
        <end position="357"/>
    </location>
</feature>
<feature type="active site" description="Proton acceptor; specific for D-alanine" evidence="9">
    <location>
        <position position="34"/>
    </location>
</feature>
<evidence type="ECO:0000256" key="11">
    <source>
        <dbReference type="PIRSR" id="PIRSR600821-52"/>
    </source>
</evidence>
<dbReference type="SUPFAM" id="SSF50621">
    <property type="entry name" value="Alanine racemase C-terminal domain-like"/>
    <property type="match status" value="1"/>
</dbReference>
<evidence type="ECO:0000256" key="4">
    <source>
        <dbReference type="ARBA" id="ARBA00007880"/>
    </source>
</evidence>
<evidence type="ECO:0000313" key="14">
    <source>
        <dbReference type="EMBL" id="SUQ27686.1"/>
    </source>
</evidence>
<comment type="function">
    <text evidence="9">Catalyzes the interconversion of L-alanine and D-alanine. May also act on other amino acids.</text>
</comment>
<dbReference type="EC" id="5.1.1.1" evidence="5 9"/>
<evidence type="ECO:0000256" key="10">
    <source>
        <dbReference type="PIRSR" id="PIRSR600821-50"/>
    </source>
</evidence>
<evidence type="ECO:0000256" key="8">
    <source>
        <dbReference type="ARBA" id="ARBA00037912"/>
    </source>
</evidence>
<dbReference type="PRINTS" id="PR00992">
    <property type="entry name" value="ALARACEMASE"/>
</dbReference>
<dbReference type="Gene3D" id="2.40.37.10">
    <property type="entry name" value="Lyase, Ornithine Decarboxylase, Chain A, domain 1"/>
    <property type="match status" value="1"/>
</dbReference>
<protein>
    <recommendedName>
        <fullName evidence="5 9">Alanine racemase</fullName>
        <ecNumber evidence="5 9">5.1.1.1</ecNumber>
    </recommendedName>
</protein>
<name>A0AAX2LWF0_VIBFL</name>
<dbReference type="FunFam" id="3.20.20.10:FF:000002">
    <property type="entry name" value="Alanine racemase"/>
    <property type="match status" value="1"/>
</dbReference>
<sequence>MITAQARIDLNALQHNYRQLKSLSGSQKVVAVIKGDAYGHGAVQLAQALPEADLFAVSRLEEAEELRQAGINQPILLLEGCFCGEDLQRAAEMNLATTIHCEEQLCDLENRELANPVNVWLKVDTGMHRLGVQPYEVSDYVARIERTQKLKDKVGFISHFSCADDINHPTTQRQLACFNEATAQYDGPKTIANSAGILFWPQSQYDVARAGIALFGISPSAAHTGSDHALIPVMTLTTRLIAVRKHQASRPVGYGETWLAERDTNIGVIAMGYGDGYPRCAPSGTPVYVNGRQVPIVGRVSMDMITVDLGPDAQDKVGDEVELWGQNLPIETIANHVGTIPYELTIKLTPRVNRCYSDNQQ</sequence>
<dbReference type="SMART" id="SM01005">
    <property type="entry name" value="Ala_racemase_C"/>
    <property type="match status" value="1"/>
</dbReference>
<evidence type="ECO:0000313" key="15">
    <source>
        <dbReference type="Proteomes" id="UP000057088"/>
    </source>
</evidence>
<evidence type="ECO:0000256" key="9">
    <source>
        <dbReference type="HAMAP-Rule" id="MF_01201"/>
    </source>
</evidence>
<dbReference type="PANTHER" id="PTHR30511">
    <property type="entry name" value="ALANINE RACEMASE"/>
    <property type="match status" value="1"/>
</dbReference>
<dbReference type="PANTHER" id="PTHR30511:SF4">
    <property type="entry name" value="ALANINE RACEMASE, BIOSYNTHETIC"/>
    <property type="match status" value="1"/>
</dbReference>
<dbReference type="GO" id="GO:0030632">
    <property type="term" value="P:D-alanine biosynthetic process"/>
    <property type="evidence" value="ECO:0007669"/>
    <property type="project" value="UniProtKB-UniRule"/>
</dbReference>
<evidence type="ECO:0000256" key="6">
    <source>
        <dbReference type="ARBA" id="ARBA00022898"/>
    </source>
</evidence>
<dbReference type="InterPro" id="IPR029066">
    <property type="entry name" value="PLP-binding_barrel"/>
</dbReference>
<dbReference type="GO" id="GO:0030170">
    <property type="term" value="F:pyridoxal phosphate binding"/>
    <property type="evidence" value="ECO:0007669"/>
    <property type="project" value="UniProtKB-UniRule"/>
</dbReference>
<dbReference type="SUPFAM" id="SSF51419">
    <property type="entry name" value="PLP-binding barrel"/>
    <property type="match status" value="1"/>
</dbReference>
<feature type="binding site" evidence="9 11">
    <location>
        <position position="129"/>
    </location>
    <ligand>
        <name>substrate</name>
    </ligand>
</feature>
<dbReference type="GO" id="GO:0008784">
    <property type="term" value="F:alanine racemase activity"/>
    <property type="evidence" value="ECO:0007669"/>
    <property type="project" value="UniProtKB-UniRule"/>
</dbReference>
<reference evidence="13" key="2">
    <citation type="submission" date="2018-01" db="EMBL/GenBank/DDBJ databases">
        <title>FDA dAtabase for Regulatory Grade micrObial Sequences (FDA-ARGOS): Supporting development and validation of Infectious Disease Dx tests.</title>
        <authorList>
            <person name="Hoffmann M."/>
            <person name="Allard M."/>
            <person name="Evans P."/>
            <person name="Brown E."/>
            <person name="Tallon L."/>
            <person name="Sadzewicz L."/>
            <person name="Sengamalay N."/>
            <person name="Ott S."/>
            <person name="Godinez A."/>
            <person name="Nagaraj S."/>
            <person name="Vyas G."/>
            <person name="Aluvathingal J."/>
            <person name="Nadendla S."/>
            <person name="Geyer C."/>
            <person name="Sichtig H."/>
        </authorList>
    </citation>
    <scope>NUCLEOTIDE SEQUENCE</scope>
    <source>
        <strain evidence="13">ATCC 33809</strain>
    </source>
</reference>